<keyword evidence="2" id="KW-1185">Reference proteome</keyword>
<dbReference type="AlphaFoldDB" id="A0A8E0WLS5"/>
<comment type="caution">
    <text evidence="1">The sequence shown here is derived from an EMBL/GenBank/DDBJ whole genome shotgun (WGS) entry which is preliminary data.</text>
</comment>
<organism evidence="1 2">
    <name type="scientific">Rickettsia tamurae subsp. buchneri</name>
    <dbReference type="NCBI Taxonomy" id="1462938"/>
    <lineage>
        <taxon>Bacteria</taxon>
        <taxon>Pseudomonadati</taxon>
        <taxon>Pseudomonadota</taxon>
        <taxon>Alphaproteobacteria</taxon>
        <taxon>Rickettsiales</taxon>
        <taxon>Rickettsiaceae</taxon>
        <taxon>Rickettsieae</taxon>
        <taxon>Rickettsia</taxon>
        <taxon>spotted fever group</taxon>
    </lineage>
</organism>
<name>A0A8E0WLS5_9RICK</name>
<dbReference type="EMBL" id="JFKF01000094">
    <property type="protein sequence ID" value="KDO02904.1"/>
    <property type="molecule type" value="Genomic_DNA"/>
</dbReference>
<accession>A0A8E0WLS5</accession>
<dbReference type="RefSeq" id="WP_008579531.1">
    <property type="nucleotide sequence ID" value="NZ_CP113531.1"/>
</dbReference>
<gene>
    <name evidence="1" type="ORF">REISMN_04600</name>
</gene>
<protein>
    <submittedName>
        <fullName evidence="1">Uncharacterized protein</fullName>
    </submittedName>
</protein>
<evidence type="ECO:0000313" key="2">
    <source>
        <dbReference type="Proteomes" id="UP000027161"/>
    </source>
</evidence>
<sequence>MVCSFLETIRKFYKAEDIKDKIHFQGILGNYVYFLNQQWKALSFCKKLYPQSQGLQPLMGAVKEAKKS</sequence>
<proteinExistence type="predicted"/>
<reference evidence="1 2" key="1">
    <citation type="submission" date="2014-02" db="EMBL/GenBank/DDBJ databases">
        <title>Draft genome sequence of Rickettsia buchneri sp. nov. ISO7T.</title>
        <authorList>
            <person name="Felsheim R.F."/>
            <person name="Kurtti T.J."/>
            <person name="Munderloh U.G."/>
        </authorList>
    </citation>
    <scope>NUCLEOTIDE SEQUENCE [LARGE SCALE GENOMIC DNA]</scope>
    <source>
        <strain evidence="1 2">ISO7</strain>
    </source>
</reference>
<dbReference type="Proteomes" id="UP000027161">
    <property type="component" value="Unassembled WGS sequence"/>
</dbReference>
<evidence type="ECO:0000313" key="1">
    <source>
        <dbReference type="EMBL" id="KDO02904.1"/>
    </source>
</evidence>